<dbReference type="OrthoDB" id="9780932at2"/>
<evidence type="ECO:0000259" key="2">
    <source>
        <dbReference type="Pfam" id="PF00561"/>
    </source>
</evidence>
<sequence length="346" mass="38202">MKILKKAFKIFGLVVLALMASICIYACASVPKLSKSDKAMIAAVMQAPLPELVNGETGFADSQSHRIWYERIRPEKNVKGSVLLIMGHGNDALSWPPDFISGFTDQGYEVIRFDHRGTGLSTSTEKWKKKNAYTLTDMSEDVIAILNTIGLKKAHIVGVSMGGMIAQLVAINHPEKIETLSLIMTTGDALGEEPEPMSEELLPKMISAVLKHGVFGGKKGKIKLQLVQRKLLMGDATGDIDVQEMAETSLYNQVKRDGYHFITARHHQQAILLSSSRYAPLQKIQLPTLVIHGELDPVIPISHGKKLAETIPNTSHFWVANMGHDLPEAAIPEICEEMMLHFEQSK</sequence>
<keyword evidence="4" id="KW-1185">Reference proteome</keyword>
<dbReference type="GO" id="GO:0004806">
    <property type="term" value="F:triacylglycerol lipase activity"/>
    <property type="evidence" value="ECO:0007669"/>
    <property type="project" value="TreeGrafter"/>
</dbReference>
<gene>
    <name evidence="3" type="ORF">FGM00_17200</name>
</gene>
<dbReference type="PANTHER" id="PTHR43433">
    <property type="entry name" value="HYDROLASE, ALPHA/BETA FOLD FAMILY PROTEIN"/>
    <property type="match status" value="1"/>
</dbReference>
<dbReference type="InterPro" id="IPR000073">
    <property type="entry name" value="AB_hydrolase_1"/>
</dbReference>
<evidence type="ECO:0000313" key="4">
    <source>
        <dbReference type="Proteomes" id="UP000310017"/>
    </source>
</evidence>
<protein>
    <submittedName>
        <fullName evidence="3">Alpha/beta hydrolase</fullName>
    </submittedName>
</protein>
<proteinExistence type="predicted"/>
<dbReference type="Pfam" id="PF00561">
    <property type="entry name" value="Abhydrolase_1"/>
    <property type="match status" value="1"/>
</dbReference>
<reference evidence="3 4" key="1">
    <citation type="submission" date="2019-05" db="EMBL/GenBank/DDBJ databases">
        <title>Genome sequencing of F202Z8.</title>
        <authorList>
            <person name="Kwon Y.M."/>
        </authorList>
    </citation>
    <scope>NUCLEOTIDE SEQUENCE [LARGE SCALE GENOMIC DNA]</scope>
    <source>
        <strain evidence="3 4">F202Z8</strain>
    </source>
</reference>
<accession>A0A5B7SXG1</accession>
<dbReference type="Gene3D" id="3.40.50.1820">
    <property type="entry name" value="alpha/beta hydrolase"/>
    <property type="match status" value="1"/>
</dbReference>
<dbReference type="InterPro" id="IPR050471">
    <property type="entry name" value="AB_hydrolase"/>
</dbReference>
<dbReference type="AlphaFoldDB" id="A0A5B7SXG1"/>
<dbReference type="PANTHER" id="PTHR43433:SF5">
    <property type="entry name" value="AB HYDROLASE-1 DOMAIN-CONTAINING PROTEIN"/>
    <property type="match status" value="1"/>
</dbReference>
<feature type="signal peptide" evidence="1">
    <location>
        <begin position="1"/>
        <end position="28"/>
    </location>
</feature>
<dbReference type="EMBL" id="CP040710">
    <property type="protein sequence ID" value="QCX01768.1"/>
    <property type="molecule type" value="Genomic_DNA"/>
</dbReference>
<feature type="chain" id="PRO_5022917834" evidence="1">
    <location>
        <begin position="29"/>
        <end position="346"/>
    </location>
</feature>
<keyword evidence="3" id="KW-0378">Hydrolase</keyword>
<organism evidence="3 4">
    <name type="scientific">Aggregatimonas sangjinii</name>
    <dbReference type="NCBI Taxonomy" id="2583587"/>
    <lineage>
        <taxon>Bacteria</taxon>
        <taxon>Pseudomonadati</taxon>
        <taxon>Bacteroidota</taxon>
        <taxon>Flavobacteriia</taxon>
        <taxon>Flavobacteriales</taxon>
        <taxon>Flavobacteriaceae</taxon>
        <taxon>Aggregatimonas</taxon>
    </lineage>
</organism>
<dbReference type="GO" id="GO:0046503">
    <property type="term" value="P:glycerolipid catabolic process"/>
    <property type="evidence" value="ECO:0007669"/>
    <property type="project" value="TreeGrafter"/>
</dbReference>
<dbReference type="KEGG" id="asag:FGM00_17200"/>
<dbReference type="PRINTS" id="PR00111">
    <property type="entry name" value="ABHYDROLASE"/>
</dbReference>
<feature type="domain" description="AB hydrolase-1" evidence="2">
    <location>
        <begin position="82"/>
        <end position="325"/>
    </location>
</feature>
<dbReference type="InterPro" id="IPR029058">
    <property type="entry name" value="AB_hydrolase_fold"/>
</dbReference>
<keyword evidence="1" id="KW-0732">Signal</keyword>
<dbReference type="SUPFAM" id="SSF53474">
    <property type="entry name" value="alpha/beta-Hydrolases"/>
    <property type="match status" value="1"/>
</dbReference>
<evidence type="ECO:0000256" key="1">
    <source>
        <dbReference type="SAM" id="SignalP"/>
    </source>
</evidence>
<evidence type="ECO:0000313" key="3">
    <source>
        <dbReference type="EMBL" id="QCX01768.1"/>
    </source>
</evidence>
<dbReference type="Proteomes" id="UP000310017">
    <property type="component" value="Chromosome"/>
</dbReference>
<dbReference type="RefSeq" id="WP_138854105.1">
    <property type="nucleotide sequence ID" value="NZ_CP040710.1"/>
</dbReference>
<name>A0A5B7SXG1_9FLAO</name>